<dbReference type="EMBL" id="CP062796">
    <property type="protein sequence ID" value="QUL99397.1"/>
    <property type="molecule type" value="Genomic_DNA"/>
</dbReference>
<evidence type="ECO:0000256" key="4">
    <source>
        <dbReference type="ARBA" id="ARBA00023014"/>
    </source>
</evidence>
<feature type="domain" description="4Fe-4S ferredoxin-type" evidence="5">
    <location>
        <begin position="108"/>
        <end position="137"/>
    </location>
</feature>
<dbReference type="PROSITE" id="PS51379">
    <property type="entry name" value="4FE4S_FER_2"/>
    <property type="match status" value="2"/>
</dbReference>
<dbReference type="InterPro" id="IPR007160">
    <property type="entry name" value="DUF362"/>
</dbReference>
<dbReference type="SUPFAM" id="SSF54862">
    <property type="entry name" value="4Fe-4S ferredoxins"/>
    <property type="match status" value="1"/>
</dbReference>
<protein>
    <submittedName>
        <fullName evidence="6">4Fe-4S binding protein</fullName>
    </submittedName>
</protein>
<evidence type="ECO:0000313" key="6">
    <source>
        <dbReference type="EMBL" id="QUL99397.1"/>
    </source>
</evidence>
<proteinExistence type="predicted"/>
<evidence type="ECO:0000259" key="5">
    <source>
        <dbReference type="PROSITE" id="PS51379"/>
    </source>
</evidence>
<keyword evidence="3" id="KW-0408">Iron</keyword>
<evidence type="ECO:0000256" key="1">
    <source>
        <dbReference type="ARBA" id="ARBA00022485"/>
    </source>
</evidence>
<keyword evidence="4" id="KW-0411">Iron-sulfur</keyword>
<dbReference type="PANTHER" id="PTHR43687">
    <property type="entry name" value="ADENYLYLSULFATE REDUCTASE, BETA SUBUNIT"/>
    <property type="match status" value="1"/>
</dbReference>
<dbReference type="PANTHER" id="PTHR43687:SF2">
    <property type="entry name" value="FERREDOXIN 3"/>
    <property type="match status" value="1"/>
</dbReference>
<reference evidence="6" key="2">
    <citation type="journal article" date="2023" name="Biology">
        <title>Prokaryotic Life Associated with Coal-Fire Gas Vents Revealed by Metagenomics.</title>
        <authorList>
            <person name="Kadnikov V.V."/>
            <person name="Mardanov A.V."/>
            <person name="Beletsky A.V."/>
            <person name="Karnachuk O.V."/>
            <person name="Ravin N.V."/>
        </authorList>
    </citation>
    <scope>NUCLEOTIDE SEQUENCE</scope>
    <source>
        <strain evidence="6">Bu02</strain>
    </source>
</reference>
<gene>
    <name evidence="6" type="ORF">IMF26_04945</name>
</gene>
<keyword evidence="1" id="KW-0004">4Fe-4S</keyword>
<dbReference type="GO" id="GO:0051539">
    <property type="term" value="F:4 iron, 4 sulfur cluster binding"/>
    <property type="evidence" value="ECO:0007669"/>
    <property type="project" value="UniProtKB-KW"/>
</dbReference>
<keyword evidence="2" id="KW-0479">Metal-binding</keyword>
<dbReference type="InterPro" id="IPR017896">
    <property type="entry name" value="4Fe4S_Fe-S-bd"/>
</dbReference>
<dbReference type="InterPro" id="IPR050572">
    <property type="entry name" value="Fe-S_Ferredoxin"/>
</dbReference>
<accession>A0AAT9LGM4</accession>
<evidence type="ECO:0000256" key="3">
    <source>
        <dbReference type="ARBA" id="ARBA00023004"/>
    </source>
</evidence>
<dbReference type="Gene3D" id="3.30.70.20">
    <property type="match status" value="1"/>
</dbReference>
<dbReference type="Pfam" id="PF12838">
    <property type="entry name" value="Fer4_7"/>
    <property type="match status" value="1"/>
</dbReference>
<dbReference type="PROSITE" id="PS00198">
    <property type="entry name" value="4FE4S_FER_1"/>
    <property type="match status" value="1"/>
</dbReference>
<dbReference type="KEGG" id="fcz:IMF26_04945"/>
<name>A0AAT9LGM4_9FIRM</name>
<dbReference type="GO" id="GO:0046872">
    <property type="term" value="F:metal ion binding"/>
    <property type="evidence" value="ECO:0007669"/>
    <property type="project" value="UniProtKB-KW"/>
</dbReference>
<organism evidence="6">
    <name type="scientific">Candidatus Fermentithermobacillus carboniphilus</name>
    <dbReference type="NCBI Taxonomy" id="3085328"/>
    <lineage>
        <taxon>Bacteria</taxon>
        <taxon>Bacillati</taxon>
        <taxon>Bacillota</taxon>
        <taxon>Candidatus Fermentithermobacillia</taxon>
        <taxon>Candidatus Fermentithermobacillales</taxon>
        <taxon>Candidatus Fermentithermobacillaceae</taxon>
        <taxon>Candidatus Fermentithermobacillus</taxon>
    </lineage>
</organism>
<feature type="domain" description="4Fe-4S ferredoxin-type" evidence="5">
    <location>
        <begin position="138"/>
        <end position="167"/>
    </location>
</feature>
<dbReference type="Pfam" id="PF04015">
    <property type="entry name" value="DUF362"/>
    <property type="match status" value="1"/>
</dbReference>
<evidence type="ECO:0000256" key="2">
    <source>
        <dbReference type="ARBA" id="ARBA00022723"/>
    </source>
</evidence>
<dbReference type="AlphaFoldDB" id="A0AAT9LGM4"/>
<sequence>MKVGVFHGFVAMDGDGPSHGSPFELGAIIASQDPFAADTVAVELVRLDAWKVPYLRLAWEREYIGNIEVVGDKMEDFVEARKSFRIPAGMKRNSITRWLKVGRRYLTAVPYIDPGKCRKCGVCAKSCSPGAISFAPGVIPSVDLSKCIRCYCCNELCPHNAVTLERGLLARMAGRILER</sequence>
<dbReference type="InterPro" id="IPR017900">
    <property type="entry name" value="4Fe4S_Fe_S_CS"/>
</dbReference>
<reference evidence="6" key="1">
    <citation type="submission" date="2020-10" db="EMBL/GenBank/DDBJ databases">
        <authorList>
            <person name="Kadnikov V."/>
            <person name="Beletsky A.V."/>
            <person name="Mardanov A.V."/>
            <person name="Karnachuk O.V."/>
            <person name="Ravin N.V."/>
        </authorList>
    </citation>
    <scope>NUCLEOTIDE SEQUENCE</scope>
    <source>
        <strain evidence="6">Bu02</strain>
    </source>
</reference>